<evidence type="ECO:0000256" key="3">
    <source>
        <dbReference type="ARBA" id="ARBA00022989"/>
    </source>
</evidence>
<dbReference type="PANTHER" id="PTHR23502:SF157">
    <property type="entry name" value="MAJOR FACILITATOR SUPERFAMILY (MFS) PROFILE DOMAIN-CONTAINING PROTEIN-RELATED"/>
    <property type="match status" value="1"/>
</dbReference>
<evidence type="ECO:0000256" key="1">
    <source>
        <dbReference type="ARBA" id="ARBA00004141"/>
    </source>
</evidence>
<keyword evidence="3 5" id="KW-1133">Transmembrane helix</keyword>
<evidence type="ECO:0000256" key="2">
    <source>
        <dbReference type="ARBA" id="ARBA00022692"/>
    </source>
</evidence>
<feature type="domain" description="Major facilitator superfamily (MFS) profile" evidence="6">
    <location>
        <begin position="45"/>
        <end position="474"/>
    </location>
</feature>
<keyword evidence="2 5" id="KW-0812">Transmembrane</keyword>
<feature type="transmembrane region" description="Helical" evidence="5">
    <location>
        <begin position="79"/>
        <end position="103"/>
    </location>
</feature>
<organism evidence="7 8">
    <name type="scientific">Aspergillus nanangensis</name>
    <dbReference type="NCBI Taxonomy" id="2582783"/>
    <lineage>
        <taxon>Eukaryota</taxon>
        <taxon>Fungi</taxon>
        <taxon>Dikarya</taxon>
        <taxon>Ascomycota</taxon>
        <taxon>Pezizomycotina</taxon>
        <taxon>Eurotiomycetes</taxon>
        <taxon>Eurotiomycetidae</taxon>
        <taxon>Eurotiales</taxon>
        <taxon>Aspergillaceae</taxon>
        <taxon>Aspergillus</taxon>
        <taxon>Aspergillus subgen. Circumdati</taxon>
    </lineage>
</organism>
<protein>
    <recommendedName>
        <fullName evidence="6">Major facilitator superfamily (MFS) profile domain-containing protein</fullName>
    </recommendedName>
</protein>
<evidence type="ECO:0000256" key="4">
    <source>
        <dbReference type="ARBA" id="ARBA00023136"/>
    </source>
</evidence>
<sequence>MKSRSVLEAEHTLVEHGFELVNDSSHVRWKASNNEHPRNWSIKRKSYDMVVILLLEFFTTAVSTAGATTAKHARRELDVGYTVSILIYMSTYQIGQGIGNIVFPPYSEAFGRKKLYIISATFYAAFCAVIAACPSPAAASVSRLITGFLSAIPSVVVCGSIEDMFNSKSRAWMIYLYIAATNCGISFGPIMSAYITSTLGWKWIFYVAAIVTGTLAILLLAIKESRPSLLLGRHVERLRKITGNPDLRPLDPDQIPDLKAFARIALFRPLHLLVLEPIVLATALMSGVANGLLYLFTETIPPIYQSFGFSENEASLPFLAFAVALIANGAMRVVDRTHTSKISGDNQPVPPEGRLLGLSLGVPILAVGLWLFAWTVPPLTHVHWLVSAFALLLVGFSLNEFCTVVIVYLADIYLNHATSATAALSIVRASLGAVFPLFAPQMFETLGPNIAASVLAAIATVFCIVPPLFKRYGELLRRKSKFSHYSKQVYGETAVDGE</sequence>
<dbReference type="PROSITE" id="PS50850">
    <property type="entry name" value="MFS"/>
    <property type="match status" value="1"/>
</dbReference>
<dbReference type="EMBL" id="VCAU01000127">
    <property type="protein sequence ID" value="KAF9884293.1"/>
    <property type="molecule type" value="Genomic_DNA"/>
</dbReference>
<dbReference type="GO" id="GO:0016020">
    <property type="term" value="C:membrane"/>
    <property type="evidence" value="ECO:0007669"/>
    <property type="project" value="UniProtKB-SubCell"/>
</dbReference>
<feature type="transmembrane region" description="Helical" evidence="5">
    <location>
        <begin position="417"/>
        <end position="438"/>
    </location>
</feature>
<comment type="caution">
    <text evidence="7">The sequence shown here is derived from an EMBL/GenBank/DDBJ whole genome shotgun (WGS) entry which is preliminary data.</text>
</comment>
<feature type="transmembrane region" description="Helical" evidence="5">
    <location>
        <begin position="203"/>
        <end position="222"/>
    </location>
</feature>
<feature type="transmembrane region" description="Helical" evidence="5">
    <location>
        <begin position="174"/>
        <end position="197"/>
    </location>
</feature>
<dbReference type="Proteomes" id="UP001194746">
    <property type="component" value="Unassembled WGS sequence"/>
</dbReference>
<comment type="subcellular location">
    <subcellularLocation>
        <location evidence="1">Membrane</location>
        <topology evidence="1">Multi-pass membrane protein</topology>
    </subcellularLocation>
</comment>
<dbReference type="PANTHER" id="PTHR23502">
    <property type="entry name" value="MAJOR FACILITATOR SUPERFAMILY"/>
    <property type="match status" value="1"/>
</dbReference>
<proteinExistence type="predicted"/>
<evidence type="ECO:0000259" key="6">
    <source>
        <dbReference type="PROSITE" id="PS50850"/>
    </source>
</evidence>
<evidence type="ECO:0000313" key="7">
    <source>
        <dbReference type="EMBL" id="KAF9884293.1"/>
    </source>
</evidence>
<dbReference type="InterPro" id="IPR036259">
    <property type="entry name" value="MFS_trans_sf"/>
</dbReference>
<dbReference type="GO" id="GO:0022857">
    <property type="term" value="F:transmembrane transporter activity"/>
    <property type="evidence" value="ECO:0007669"/>
    <property type="project" value="InterPro"/>
</dbReference>
<dbReference type="AlphaFoldDB" id="A0AAD4GQD8"/>
<feature type="transmembrane region" description="Helical" evidence="5">
    <location>
        <begin position="316"/>
        <end position="334"/>
    </location>
</feature>
<dbReference type="InterPro" id="IPR011701">
    <property type="entry name" value="MFS"/>
</dbReference>
<feature type="transmembrane region" description="Helical" evidence="5">
    <location>
        <begin position="115"/>
        <end position="138"/>
    </location>
</feature>
<reference evidence="7" key="2">
    <citation type="submission" date="2020-02" db="EMBL/GenBank/DDBJ databases">
        <authorList>
            <person name="Gilchrist C.L.M."/>
            <person name="Chooi Y.-H."/>
        </authorList>
    </citation>
    <scope>NUCLEOTIDE SEQUENCE</scope>
    <source>
        <strain evidence="7">MST-FP2251</strain>
    </source>
</reference>
<feature type="transmembrane region" description="Helical" evidence="5">
    <location>
        <begin position="272"/>
        <end position="296"/>
    </location>
</feature>
<keyword evidence="4 5" id="KW-0472">Membrane</keyword>
<dbReference type="Gene3D" id="1.20.1250.20">
    <property type="entry name" value="MFS general substrate transporter like domains"/>
    <property type="match status" value="1"/>
</dbReference>
<keyword evidence="8" id="KW-1185">Reference proteome</keyword>
<dbReference type="SUPFAM" id="SSF103473">
    <property type="entry name" value="MFS general substrate transporter"/>
    <property type="match status" value="1"/>
</dbReference>
<accession>A0AAD4GQD8</accession>
<evidence type="ECO:0000313" key="8">
    <source>
        <dbReference type="Proteomes" id="UP001194746"/>
    </source>
</evidence>
<feature type="transmembrane region" description="Helical" evidence="5">
    <location>
        <begin position="382"/>
        <end position="410"/>
    </location>
</feature>
<name>A0AAD4GQD8_ASPNN</name>
<evidence type="ECO:0000256" key="5">
    <source>
        <dbReference type="SAM" id="Phobius"/>
    </source>
</evidence>
<reference evidence="7" key="1">
    <citation type="journal article" date="2019" name="Beilstein J. Org. Chem.">
        <title>Nanangenines: drimane sesquiterpenoids as the dominant metabolite cohort of a novel Australian fungus, Aspergillus nanangensis.</title>
        <authorList>
            <person name="Lacey H.J."/>
            <person name="Gilchrist C.L.M."/>
            <person name="Crombie A."/>
            <person name="Kalaitzis J.A."/>
            <person name="Vuong D."/>
            <person name="Rutledge P.J."/>
            <person name="Turner P."/>
            <person name="Pitt J.I."/>
            <person name="Lacey E."/>
            <person name="Chooi Y.H."/>
            <person name="Piggott A.M."/>
        </authorList>
    </citation>
    <scope>NUCLEOTIDE SEQUENCE</scope>
    <source>
        <strain evidence="7">MST-FP2251</strain>
    </source>
</reference>
<feature type="transmembrane region" description="Helical" evidence="5">
    <location>
        <begin position="355"/>
        <end position="376"/>
    </location>
</feature>
<feature type="transmembrane region" description="Helical" evidence="5">
    <location>
        <begin position="47"/>
        <end position="67"/>
    </location>
</feature>
<dbReference type="InterPro" id="IPR020846">
    <property type="entry name" value="MFS_dom"/>
</dbReference>
<feature type="transmembrane region" description="Helical" evidence="5">
    <location>
        <begin position="144"/>
        <end position="162"/>
    </location>
</feature>
<gene>
    <name evidence="7" type="ORF">FE257_001923</name>
</gene>
<dbReference type="Pfam" id="PF07690">
    <property type="entry name" value="MFS_1"/>
    <property type="match status" value="1"/>
</dbReference>
<feature type="transmembrane region" description="Helical" evidence="5">
    <location>
        <begin position="450"/>
        <end position="469"/>
    </location>
</feature>